<proteinExistence type="predicted"/>
<organism evidence="3 4">
    <name type="scientific">Salibaculum griseiflavum</name>
    <dbReference type="NCBI Taxonomy" id="1914409"/>
    <lineage>
        <taxon>Bacteria</taxon>
        <taxon>Pseudomonadati</taxon>
        <taxon>Pseudomonadota</taxon>
        <taxon>Alphaproteobacteria</taxon>
        <taxon>Rhodobacterales</taxon>
        <taxon>Roseobacteraceae</taxon>
        <taxon>Salibaculum</taxon>
    </lineage>
</organism>
<evidence type="ECO:0000313" key="3">
    <source>
        <dbReference type="EMBL" id="PWG16354.1"/>
    </source>
</evidence>
<dbReference type="SUPFAM" id="SSF54593">
    <property type="entry name" value="Glyoxalase/Bleomycin resistance protein/Dihydroxybiphenyl dioxygenase"/>
    <property type="match status" value="1"/>
</dbReference>
<dbReference type="AlphaFoldDB" id="A0A2V1P3G0"/>
<dbReference type="GO" id="GO:0046491">
    <property type="term" value="P:L-methylmalonyl-CoA metabolic process"/>
    <property type="evidence" value="ECO:0007669"/>
    <property type="project" value="TreeGrafter"/>
</dbReference>
<evidence type="ECO:0000259" key="2">
    <source>
        <dbReference type="PROSITE" id="PS51819"/>
    </source>
</evidence>
<evidence type="ECO:0000256" key="1">
    <source>
        <dbReference type="ARBA" id="ARBA00022723"/>
    </source>
</evidence>
<gene>
    <name evidence="3" type="ORF">DFK10_11985</name>
</gene>
<dbReference type="GO" id="GO:0046872">
    <property type="term" value="F:metal ion binding"/>
    <property type="evidence" value="ECO:0007669"/>
    <property type="project" value="UniProtKB-KW"/>
</dbReference>
<dbReference type="EMBL" id="QETF01000014">
    <property type="protein sequence ID" value="PWG16354.1"/>
    <property type="molecule type" value="Genomic_DNA"/>
</dbReference>
<dbReference type="InterPro" id="IPR037523">
    <property type="entry name" value="VOC_core"/>
</dbReference>
<dbReference type="OrthoDB" id="7355345at2"/>
<dbReference type="InterPro" id="IPR029068">
    <property type="entry name" value="Glyas_Bleomycin-R_OHBP_Dase"/>
</dbReference>
<reference evidence="4" key="1">
    <citation type="submission" date="2018-05" db="EMBL/GenBank/DDBJ databases">
        <authorList>
            <person name="Du Z."/>
            <person name="Wang X."/>
        </authorList>
    </citation>
    <scope>NUCLEOTIDE SEQUENCE [LARGE SCALE GENOMIC DNA]</scope>
    <source>
        <strain evidence="4">WDS4C29</strain>
    </source>
</reference>
<dbReference type="InterPro" id="IPR051785">
    <property type="entry name" value="MMCE/EMCE_epimerase"/>
</dbReference>
<dbReference type="RefSeq" id="WP_109389272.1">
    <property type="nucleotide sequence ID" value="NZ_QETF01000014.1"/>
</dbReference>
<dbReference type="CDD" id="cd06587">
    <property type="entry name" value="VOC"/>
    <property type="match status" value="1"/>
</dbReference>
<comment type="caution">
    <text evidence="3">The sequence shown here is derived from an EMBL/GenBank/DDBJ whole genome shotgun (WGS) entry which is preliminary data.</text>
</comment>
<protein>
    <submittedName>
        <fullName evidence="3">Glyoxalase</fullName>
    </submittedName>
</protein>
<dbReference type="PANTHER" id="PTHR43048">
    <property type="entry name" value="METHYLMALONYL-COA EPIMERASE"/>
    <property type="match status" value="1"/>
</dbReference>
<keyword evidence="1" id="KW-0479">Metal-binding</keyword>
<sequence length="128" mass="14232">MGRLEHVNITVKDPKATAGMLHDLFGWHTRWEGAAKNNGYTIHVGEADTYLALYTGPDGAEGQREADDSYRTRGGLNHIGVVVEDLDAAEAAVRARGYAPHSHADYEPGRRFYFHEENGLEIEVVCYD</sequence>
<dbReference type="Gene3D" id="3.10.180.10">
    <property type="entry name" value="2,3-Dihydroxybiphenyl 1,2-Dioxygenase, domain 1"/>
    <property type="match status" value="1"/>
</dbReference>
<name>A0A2V1P3G0_9RHOB</name>
<dbReference type="Proteomes" id="UP000245293">
    <property type="component" value="Unassembled WGS sequence"/>
</dbReference>
<accession>A0A2V1P3G0</accession>
<dbReference type="GO" id="GO:0004493">
    <property type="term" value="F:methylmalonyl-CoA epimerase activity"/>
    <property type="evidence" value="ECO:0007669"/>
    <property type="project" value="TreeGrafter"/>
</dbReference>
<dbReference type="PANTHER" id="PTHR43048:SF3">
    <property type="entry name" value="METHYLMALONYL-COA EPIMERASE, MITOCHONDRIAL"/>
    <property type="match status" value="1"/>
</dbReference>
<evidence type="ECO:0000313" key="4">
    <source>
        <dbReference type="Proteomes" id="UP000245293"/>
    </source>
</evidence>
<dbReference type="InterPro" id="IPR004360">
    <property type="entry name" value="Glyas_Fos-R_dOase_dom"/>
</dbReference>
<feature type="domain" description="VOC" evidence="2">
    <location>
        <begin position="3"/>
        <end position="127"/>
    </location>
</feature>
<dbReference type="Pfam" id="PF00903">
    <property type="entry name" value="Glyoxalase"/>
    <property type="match status" value="1"/>
</dbReference>
<keyword evidence="4" id="KW-1185">Reference proteome</keyword>
<dbReference type="PROSITE" id="PS51819">
    <property type="entry name" value="VOC"/>
    <property type="match status" value="1"/>
</dbReference>